<evidence type="ECO:0000256" key="4">
    <source>
        <dbReference type="SAM" id="MobiDB-lite"/>
    </source>
</evidence>
<dbReference type="InterPro" id="IPR039997">
    <property type="entry name" value="TFE"/>
</dbReference>
<accession>A0A166CHD5</accession>
<dbReference type="OrthoDB" id="361102at2759"/>
<proteinExistence type="inferred from homology"/>
<dbReference type="Gene3D" id="3.30.40.10">
    <property type="entry name" value="Zinc/RING finger domain, C3HC4 (zinc finger)"/>
    <property type="match status" value="1"/>
</dbReference>
<dbReference type="EMBL" id="KV428083">
    <property type="protein sequence ID" value="KZT37453.1"/>
    <property type="molecule type" value="Genomic_DNA"/>
</dbReference>
<feature type="compositionally biased region" description="Polar residues" evidence="4">
    <location>
        <begin position="266"/>
        <end position="276"/>
    </location>
</feature>
<keyword evidence="3" id="KW-0804">Transcription</keyword>
<dbReference type="SUPFAM" id="SSF57783">
    <property type="entry name" value="Zinc beta-ribbon"/>
    <property type="match status" value="1"/>
</dbReference>
<evidence type="ECO:0000256" key="1">
    <source>
        <dbReference type="ARBA" id="ARBA00008947"/>
    </source>
</evidence>
<feature type="domain" description="HTH TFE/IIEalpha-type" evidence="5">
    <location>
        <begin position="14"/>
        <end position="105"/>
    </location>
</feature>
<dbReference type="Proteomes" id="UP000076798">
    <property type="component" value="Unassembled WGS sequence"/>
</dbReference>
<keyword evidence="7" id="KW-1185">Reference proteome</keyword>
<evidence type="ECO:0000256" key="3">
    <source>
        <dbReference type="ARBA" id="ARBA00023163"/>
    </source>
</evidence>
<organism evidence="6 7">
    <name type="scientific">Sistotremastrum suecicum HHB10207 ss-3</name>
    <dbReference type="NCBI Taxonomy" id="1314776"/>
    <lineage>
        <taxon>Eukaryota</taxon>
        <taxon>Fungi</taxon>
        <taxon>Dikarya</taxon>
        <taxon>Basidiomycota</taxon>
        <taxon>Agaricomycotina</taxon>
        <taxon>Agaricomycetes</taxon>
        <taxon>Sistotremastrales</taxon>
        <taxon>Sistotremastraceae</taxon>
        <taxon>Sistotremastrum</taxon>
    </lineage>
</organism>
<dbReference type="AlphaFoldDB" id="A0A166CHD5"/>
<dbReference type="STRING" id="1314776.A0A166CHD5"/>
<protein>
    <recommendedName>
        <fullName evidence="5">HTH TFE/IIEalpha-type domain-containing protein</fullName>
    </recommendedName>
</protein>
<comment type="similarity">
    <text evidence="1">Belongs to the TFIIE alpha subunit family.</text>
</comment>
<keyword evidence="2" id="KW-0805">Transcription regulation</keyword>
<dbReference type="PROSITE" id="PS51344">
    <property type="entry name" value="HTH_TFE_IIE"/>
    <property type="match status" value="1"/>
</dbReference>
<feature type="compositionally biased region" description="Basic and acidic residues" evidence="4">
    <location>
        <begin position="251"/>
        <end position="263"/>
    </location>
</feature>
<dbReference type="InterPro" id="IPR002853">
    <property type="entry name" value="TFIIE_asu"/>
</dbReference>
<dbReference type="InterPro" id="IPR013083">
    <property type="entry name" value="Znf_RING/FYVE/PHD"/>
</dbReference>
<dbReference type="PANTHER" id="PTHR13097">
    <property type="entry name" value="TRANSCRIPTION INITIATION FACTOR IIE, ALPHA SUBUNIT"/>
    <property type="match status" value="1"/>
</dbReference>
<dbReference type="InterPro" id="IPR024550">
    <property type="entry name" value="TFIIEa/SarR/Rpc3_HTH_dom"/>
</dbReference>
<dbReference type="GO" id="GO:0005673">
    <property type="term" value="C:transcription factor TFIIE complex"/>
    <property type="evidence" value="ECO:0007669"/>
    <property type="project" value="TreeGrafter"/>
</dbReference>
<dbReference type="GO" id="GO:0006367">
    <property type="term" value="P:transcription initiation at RNA polymerase II promoter"/>
    <property type="evidence" value="ECO:0007669"/>
    <property type="project" value="InterPro"/>
</dbReference>
<dbReference type="SMART" id="SM00531">
    <property type="entry name" value="TFIIE"/>
    <property type="match status" value="1"/>
</dbReference>
<evidence type="ECO:0000256" key="2">
    <source>
        <dbReference type="ARBA" id="ARBA00023015"/>
    </source>
</evidence>
<reference evidence="6 7" key="1">
    <citation type="journal article" date="2016" name="Mol. Biol. Evol.">
        <title>Comparative Genomics of Early-Diverging Mushroom-Forming Fungi Provides Insights into the Origins of Lignocellulose Decay Capabilities.</title>
        <authorList>
            <person name="Nagy L.G."/>
            <person name="Riley R."/>
            <person name="Tritt A."/>
            <person name="Adam C."/>
            <person name="Daum C."/>
            <person name="Floudas D."/>
            <person name="Sun H."/>
            <person name="Yadav J.S."/>
            <person name="Pangilinan J."/>
            <person name="Larsson K.H."/>
            <person name="Matsuura K."/>
            <person name="Barry K."/>
            <person name="Labutti K."/>
            <person name="Kuo R."/>
            <person name="Ohm R.A."/>
            <person name="Bhattacharya S.S."/>
            <person name="Shirouzu T."/>
            <person name="Yoshinaga Y."/>
            <person name="Martin F.M."/>
            <person name="Grigoriev I.V."/>
            <person name="Hibbett D.S."/>
        </authorList>
    </citation>
    <scope>NUCLEOTIDE SEQUENCE [LARGE SCALE GENOMIC DNA]</scope>
    <source>
        <strain evidence="6 7">HHB10207 ss-3</strain>
    </source>
</reference>
<dbReference type="PANTHER" id="PTHR13097:SF7">
    <property type="entry name" value="GENERAL TRANSCRIPTION FACTOR IIE SUBUNIT 1"/>
    <property type="match status" value="1"/>
</dbReference>
<gene>
    <name evidence="6" type="ORF">SISSUDRAFT_987643</name>
</gene>
<evidence type="ECO:0000313" key="6">
    <source>
        <dbReference type="EMBL" id="KZT37453.1"/>
    </source>
</evidence>
<dbReference type="InterPro" id="IPR017919">
    <property type="entry name" value="TFIIE/TFIIEa_HTH"/>
</dbReference>
<name>A0A166CHD5_9AGAM</name>
<sequence length="363" mass="40485">MASARENQDNMATLHLLVQQVSRSFYEPKYIVVMDQLARHPVIKDDDLAGRIGLQAKELNKLTAVLVNDKLVKVYRRNELKEGALRAVGRQYYYIDYKHFCDVVKWRVAQMRELIDKDLRNELDTKGYICPQCGTSYASLDVDRLLDMATGTFLCEICRTEVVDNENAESLKGSQDRMQRFNKAMTWIREGLRKSEEMVLPAFDVHAWVQANTTEAEKQAMDAGDGLMIAGGGPAFEDRIGVVMSIDKDEATRKAEREQEAAAKRSQNQMPSWHTKSTISGDLTALGIAQANALEKESANSHILDSLASSSKTLSSLSGDTETKPNIGSAMASTSFEAPVDVKPVIDERQADCKFCQWSQVGC</sequence>
<feature type="region of interest" description="Disordered" evidence="4">
    <location>
        <begin position="251"/>
        <end position="276"/>
    </location>
</feature>
<evidence type="ECO:0000313" key="7">
    <source>
        <dbReference type="Proteomes" id="UP000076798"/>
    </source>
</evidence>
<evidence type="ECO:0000259" key="5">
    <source>
        <dbReference type="PROSITE" id="PS51344"/>
    </source>
</evidence>
<dbReference type="Pfam" id="PF02002">
    <property type="entry name" value="TFIIE_alpha"/>
    <property type="match status" value="1"/>
</dbReference>